<feature type="region of interest" description="Disordered" evidence="1">
    <location>
        <begin position="1"/>
        <end position="44"/>
    </location>
</feature>
<protein>
    <submittedName>
        <fullName evidence="2">Unannotated protein</fullName>
    </submittedName>
</protein>
<gene>
    <name evidence="2" type="ORF">UFOPK1395_00507</name>
</gene>
<evidence type="ECO:0000313" key="2">
    <source>
        <dbReference type="EMBL" id="CAB4532348.1"/>
    </source>
</evidence>
<reference evidence="2" key="1">
    <citation type="submission" date="2020-05" db="EMBL/GenBank/DDBJ databases">
        <authorList>
            <person name="Chiriac C."/>
            <person name="Salcher M."/>
            <person name="Ghai R."/>
            <person name="Kavagutti S V."/>
        </authorList>
    </citation>
    <scope>NUCLEOTIDE SEQUENCE</scope>
</reference>
<dbReference type="EMBL" id="CAEZSB010000038">
    <property type="protein sequence ID" value="CAB4532348.1"/>
    <property type="molecule type" value="Genomic_DNA"/>
</dbReference>
<accession>A0A6J6B1E0</accession>
<name>A0A6J6B1E0_9ZZZZ</name>
<dbReference type="AlphaFoldDB" id="A0A6J6B1E0"/>
<proteinExistence type="predicted"/>
<evidence type="ECO:0000256" key="1">
    <source>
        <dbReference type="SAM" id="MobiDB-lite"/>
    </source>
</evidence>
<organism evidence="2">
    <name type="scientific">freshwater metagenome</name>
    <dbReference type="NCBI Taxonomy" id="449393"/>
    <lineage>
        <taxon>unclassified sequences</taxon>
        <taxon>metagenomes</taxon>
        <taxon>ecological metagenomes</taxon>
    </lineage>
</organism>
<sequence length="115" mass="13273">MATLLCENTPVSPRRNYPKKRVKPEEPREINIASTGESTEEHSDGTYVVRRLTGSGSTKPYRCPGCDQLIPLATPHVVAWLEYDEDGRRHWHTACWAKKNKRRPNTERTRNAPRF</sequence>